<comment type="caution">
    <text evidence="1">The sequence shown here is derived from an EMBL/GenBank/DDBJ whole genome shotgun (WGS) entry which is preliminary data.</text>
</comment>
<proteinExistence type="predicted"/>
<name>A0A420BI45_SPHD1</name>
<dbReference type="AlphaFoldDB" id="A0A420BI45"/>
<accession>A0A420BI45</accession>
<reference evidence="1 2" key="1">
    <citation type="submission" date="2018-09" db="EMBL/GenBank/DDBJ databases">
        <title>Genomic Encyclopedia of Type Strains, Phase III (KMG-III): the genomes of soil and plant-associated and newly described type strains.</title>
        <authorList>
            <person name="Whitman W."/>
        </authorList>
    </citation>
    <scope>NUCLEOTIDE SEQUENCE [LARGE SCALE GENOMIC DNA]</scope>
    <source>
        <strain evidence="1 2">CECT 7938</strain>
    </source>
</reference>
<protein>
    <submittedName>
        <fullName evidence="1">Uncharacterized protein</fullName>
    </submittedName>
</protein>
<keyword evidence="2" id="KW-1185">Reference proteome</keyword>
<gene>
    <name evidence="1" type="ORF">DFQ12_1230</name>
</gene>
<dbReference type="Proteomes" id="UP000286246">
    <property type="component" value="Unassembled WGS sequence"/>
</dbReference>
<dbReference type="EMBL" id="RAPY01000001">
    <property type="protein sequence ID" value="RKE56369.1"/>
    <property type="molecule type" value="Genomic_DNA"/>
</dbReference>
<evidence type="ECO:0000313" key="1">
    <source>
        <dbReference type="EMBL" id="RKE56369.1"/>
    </source>
</evidence>
<evidence type="ECO:0000313" key="2">
    <source>
        <dbReference type="Proteomes" id="UP000286246"/>
    </source>
</evidence>
<sequence length="43" mass="5089">MVYPSKQSVFKDFVGNLYFLVKMGDQMGDVIKKVRLRCGRTFW</sequence>
<organism evidence="1 2">
    <name type="scientific">Sphingobacterium detergens</name>
    <dbReference type="NCBI Taxonomy" id="1145106"/>
    <lineage>
        <taxon>Bacteria</taxon>
        <taxon>Pseudomonadati</taxon>
        <taxon>Bacteroidota</taxon>
        <taxon>Sphingobacteriia</taxon>
        <taxon>Sphingobacteriales</taxon>
        <taxon>Sphingobacteriaceae</taxon>
        <taxon>Sphingobacterium</taxon>
    </lineage>
</organism>